<dbReference type="PROSITE" id="PS51379">
    <property type="entry name" value="4FE4S_FER_2"/>
    <property type="match status" value="1"/>
</dbReference>
<dbReference type="InterPro" id="IPR017900">
    <property type="entry name" value="4Fe4S_Fe_S_CS"/>
</dbReference>
<feature type="transmembrane region" description="Helical" evidence="7">
    <location>
        <begin position="76"/>
        <end position="95"/>
    </location>
</feature>
<dbReference type="InParanoid" id="A0A1B1YR97"/>
<feature type="transmembrane region" description="Helical" evidence="7">
    <location>
        <begin position="32"/>
        <end position="49"/>
    </location>
</feature>
<evidence type="ECO:0000256" key="4">
    <source>
        <dbReference type="ARBA" id="ARBA00022982"/>
    </source>
</evidence>
<dbReference type="Gene3D" id="2.60.40.10">
    <property type="entry name" value="Immunoglobulins"/>
    <property type="match status" value="1"/>
</dbReference>
<dbReference type="KEGG" id="gbi:PG2T_03160"/>
<feature type="domain" description="4Fe-4S ferredoxin-type" evidence="8">
    <location>
        <begin position="242"/>
        <end position="276"/>
    </location>
</feature>
<dbReference type="GO" id="GO:0046872">
    <property type="term" value="F:metal ion binding"/>
    <property type="evidence" value="ECO:0007669"/>
    <property type="project" value="UniProtKB-KW"/>
</dbReference>
<dbReference type="InterPro" id="IPR032879">
    <property type="entry name" value="FixG_C"/>
</dbReference>
<sequence length="459" mass="51524">MPEPAAADAFYASRPKAYPREIGGRFQRLRKLAVLVLLGLFYGIPWLSWDGRQAVLFDLPARQFHVFGLLFLPQDFFFLTLLLICAALTLFFFTAMAGRLWCGYACPQTVWTETFLWMERWVEGDRARRMKLDKGPWTTEKVLRKTAKQTLWIAFSLFTGFTFVSFFTPRTELWQELTQLNLGGWELFWGLFYGFATYGNAGFLRENVCIYMCPYARFQSAMFDKDTLIITYDERRGEPRGGRPRGVDPRQRGLGDCVDCTLCVQVCPTGIDIRDGLQYECIGCAACIDACDSVMDRVGYPRGLIRYATEAAIEGGKTHVLRPRIVIYGLLLTALLVGLGTAVALRTPLNVDLIADRGRLYREVGDDQIENVYTLKVVNKSANSERYRATVTGLPGVVIETDPPEFELPPGGVAGVPTRIRVPEDAIHRRASTLTLTVTGASGVSAQHEVRFLGPVDDD</sequence>
<keyword evidence="6" id="KW-0411">Iron-sulfur</keyword>
<keyword evidence="1" id="KW-0813">Transport</keyword>
<dbReference type="OrthoDB" id="9811700at2"/>
<dbReference type="Pfam" id="PF13746">
    <property type="entry name" value="Fer4_18"/>
    <property type="match status" value="1"/>
</dbReference>
<dbReference type="Pfam" id="PF11614">
    <property type="entry name" value="FixG_C"/>
    <property type="match status" value="1"/>
</dbReference>
<keyword evidence="2" id="KW-0004">4Fe-4S</keyword>
<keyword evidence="10" id="KW-1185">Reference proteome</keyword>
<feature type="transmembrane region" description="Helical" evidence="7">
    <location>
        <begin position="187"/>
        <end position="204"/>
    </location>
</feature>
<dbReference type="AlphaFoldDB" id="A0A1B1YR97"/>
<evidence type="ECO:0000256" key="3">
    <source>
        <dbReference type="ARBA" id="ARBA00022723"/>
    </source>
</evidence>
<proteinExistence type="predicted"/>
<dbReference type="EMBL" id="CP014671">
    <property type="protein sequence ID" value="ANX03289.1"/>
    <property type="molecule type" value="Genomic_DNA"/>
</dbReference>
<dbReference type="Proteomes" id="UP000092952">
    <property type="component" value="Chromosome"/>
</dbReference>
<dbReference type="InterPro" id="IPR017896">
    <property type="entry name" value="4Fe4S_Fe-S-bd"/>
</dbReference>
<evidence type="ECO:0000259" key="8">
    <source>
        <dbReference type="PROSITE" id="PS51379"/>
    </source>
</evidence>
<evidence type="ECO:0000256" key="7">
    <source>
        <dbReference type="SAM" id="Phobius"/>
    </source>
</evidence>
<dbReference type="STRING" id="1810504.PG2T_03160"/>
<dbReference type="RefSeq" id="WP_068802793.1">
    <property type="nucleotide sequence ID" value="NZ_CP014671.1"/>
</dbReference>
<dbReference type="InterPro" id="IPR014116">
    <property type="entry name" value="Cyt_c_oxidase_cbb3_FixG"/>
</dbReference>
<protein>
    <submittedName>
        <fullName evidence="9">Cytochrome c oxidase accessory protein CcoG</fullName>
    </submittedName>
</protein>
<dbReference type="GO" id="GO:0051539">
    <property type="term" value="F:4 iron, 4 sulfur cluster binding"/>
    <property type="evidence" value="ECO:0007669"/>
    <property type="project" value="UniProtKB-KW"/>
</dbReference>
<dbReference type="PANTHER" id="PTHR30176">
    <property type="entry name" value="FERREDOXIN-TYPE PROTEIN NAPH"/>
    <property type="match status" value="1"/>
</dbReference>
<evidence type="ECO:0000256" key="5">
    <source>
        <dbReference type="ARBA" id="ARBA00023004"/>
    </source>
</evidence>
<evidence type="ECO:0000256" key="2">
    <source>
        <dbReference type="ARBA" id="ARBA00022485"/>
    </source>
</evidence>
<feature type="transmembrane region" description="Helical" evidence="7">
    <location>
        <begin position="150"/>
        <end position="167"/>
    </location>
</feature>
<feature type="transmembrane region" description="Helical" evidence="7">
    <location>
        <begin position="325"/>
        <end position="345"/>
    </location>
</feature>
<evidence type="ECO:0000313" key="9">
    <source>
        <dbReference type="EMBL" id="ANX03289.1"/>
    </source>
</evidence>
<dbReference type="GO" id="GO:0005886">
    <property type="term" value="C:plasma membrane"/>
    <property type="evidence" value="ECO:0007669"/>
    <property type="project" value="TreeGrafter"/>
</dbReference>
<keyword evidence="3" id="KW-0479">Metal-binding</keyword>
<dbReference type="SUPFAM" id="SSF54862">
    <property type="entry name" value="4Fe-4S ferredoxins"/>
    <property type="match status" value="1"/>
</dbReference>
<accession>A0A1B1YR97</accession>
<dbReference type="InterPro" id="IPR013783">
    <property type="entry name" value="Ig-like_fold"/>
</dbReference>
<reference evidence="10" key="1">
    <citation type="submission" date="2016-03" db="EMBL/GenBank/DDBJ databases">
        <title>Complete genome sequence of Solimmundus cernigliae, representing a novel lineage of polycyclic aromatic hydrocarbon degraders within the Gammaproteobacteria.</title>
        <authorList>
            <person name="Singleton D.R."/>
            <person name="Dickey A.N."/>
            <person name="Scholl E.H."/>
            <person name="Wright F.A."/>
            <person name="Aitken M.D."/>
        </authorList>
    </citation>
    <scope>NUCLEOTIDE SEQUENCE [LARGE SCALE GENOMIC DNA]</scope>
    <source>
        <strain evidence="10">TR3.2</strain>
    </source>
</reference>
<keyword evidence="5" id="KW-0408">Iron</keyword>
<evidence type="ECO:0000256" key="6">
    <source>
        <dbReference type="ARBA" id="ARBA00023014"/>
    </source>
</evidence>
<name>A0A1B1YR97_9GAMM</name>
<evidence type="ECO:0000313" key="10">
    <source>
        <dbReference type="Proteomes" id="UP000092952"/>
    </source>
</evidence>
<keyword evidence="4" id="KW-0249">Electron transport</keyword>
<dbReference type="PANTHER" id="PTHR30176:SF3">
    <property type="entry name" value="FERREDOXIN-TYPE PROTEIN NAPH"/>
    <property type="match status" value="1"/>
</dbReference>
<evidence type="ECO:0000256" key="1">
    <source>
        <dbReference type="ARBA" id="ARBA00022448"/>
    </source>
</evidence>
<dbReference type="PROSITE" id="PS00198">
    <property type="entry name" value="4FE4S_FER_1"/>
    <property type="match status" value="1"/>
</dbReference>
<keyword evidence="7" id="KW-1133">Transmembrane helix</keyword>
<dbReference type="Pfam" id="PF12801">
    <property type="entry name" value="Fer4_5"/>
    <property type="match status" value="1"/>
</dbReference>
<dbReference type="InterPro" id="IPR051684">
    <property type="entry name" value="Electron_Trans/Redox"/>
</dbReference>
<dbReference type="NCBIfam" id="TIGR02745">
    <property type="entry name" value="ccoG_rdxA_fixG"/>
    <property type="match status" value="1"/>
</dbReference>
<organism evidence="9 10">
    <name type="scientific">Immundisolibacter cernigliae</name>
    <dbReference type="NCBI Taxonomy" id="1810504"/>
    <lineage>
        <taxon>Bacteria</taxon>
        <taxon>Pseudomonadati</taxon>
        <taxon>Pseudomonadota</taxon>
        <taxon>Gammaproteobacteria</taxon>
        <taxon>Immundisolibacterales</taxon>
        <taxon>Immundisolibacteraceae</taxon>
        <taxon>Immundisolibacter</taxon>
    </lineage>
</organism>
<keyword evidence="7" id="KW-0472">Membrane</keyword>
<gene>
    <name evidence="9" type="ORF">PG2T_03160</name>
</gene>
<keyword evidence="7" id="KW-0812">Transmembrane</keyword>